<evidence type="ECO:0000313" key="5">
    <source>
        <dbReference type="Proteomes" id="UP001144297"/>
    </source>
</evidence>
<dbReference type="EMBL" id="BSDX01000001">
    <property type="protein sequence ID" value="GLI53082.1"/>
    <property type="molecule type" value="Genomic_DNA"/>
</dbReference>
<dbReference type="InterPro" id="IPR045853">
    <property type="entry name" value="Pep_chain_release_fac_I_sf"/>
</dbReference>
<dbReference type="Gene3D" id="3.30.160.20">
    <property type="match status" value="1"/>
</dbReference>
<keyword evidence="5" id="KW-1185">Reference proteome</keyword>
<sequence length="114" mass="13274">MGKFPVTEKKEKELLEEMQKLGIKESDIEEKFIKCSGHGGQKLNKTSTGVYLKHIPSAIEVKCTKERSQGLNRFFARRMLVEKIKEFIGIPTKKQIEIEKIRKKKVKKQRNSQL</sequence>
<dbReference type="Pfam" id="PF00472">
    <property type="entry name" value="RF-1"/>
    <property type="match status" value="1"/>
</dbReference>
<organism evidence="4 5">
    <name type="scientific">Thermodesulfovibrio yellowstonii</name>
    <dbReference type="NCBI Taxonomy" id="28262"/>
    <lineage>
        <taxon>Bacteria</taxon>
        <taxon>Pseudomonadati</taxon>
        <taxon>Nitrospirota</taxon>
        <taxon>Thermodesulfovibrionia</taxon>
        <taxon>Thermodesulfovibrionales</taxon>
        <taxon>Thermodesulfovibrionaceae</taxon>
        <taxon>Thermodesulfovibrio</taxon>
    </lineage>
</organism>
<comment type="caution">
    <text evidence="4">The sequence shown here is derived from an EMBL/GenBank/DDBJ whole genome shotgun (WGS) entry which is preliminary data.</text>
</comment>
<accession>A0A9W6GG40</accession>
<keyword evidence="2" id="KW-0809">Transit peptide</keyword>
<evidence type="ECO:0000259" key="3">
    <source>
        <dbReference type="Pfam" id="PF00472"/>
    </source>
</evidence>
<dbReference type="PANTHER" id="PTHR46203">
    <property type="entry name" value="PROBABLE PEPTIDE CHAIN RELEASE FACTOR C12ORF65"/>
    <property type="match status" value="1"/>
</dbReference>
<dbReference type="InterPro" id="IPR000352">
    <property type="entry name" value="Pep_chain_release_fac_I"/>
</dbReference>
<comment type="similarity">
    <text evidence="1">Belongs to the prokaryotic/mitochondrial release factor family.</text>
</comment>
<feature type="domain" description="Prokaryotic-type class I peptide chain release factors" evidence="3">
    <location>
        <begin position="21"/>
        <end position="107"/>
    </location>
</feature>
<proteinExistence type="inferred from homology"/>
<dbReference type="AlphaFoldDB" id="A0A9W6GG40"/>
<dbReference type="GO" id="GO:0003747">
    <property type="term" value="F:translation release factor activity"/>
    <property type="evidence" value="ECO:0007669"/>
    <property type="project" value="InterPro"/>
</dbReference>
<dbReference type="PANTHER" id="PTHR46203:SF1">
    <property type="entry name" value="MITOCHONDRIAL TRANSLATION RELEASE FACTOR IN RESCUE"/>
    <property type="match status" value="1"/>
</dbReference>
<dbReference type="SUPFAM" id="SSF75620">
    <property type="entry name" value="Release factor"/>
    <property type="match status" value="1"/>
</dbReference>
<evidence type="ECO:0000256" key="2">
    <source>
        <dbReference type="ARBA" id="ARBA00022946"/>
    </source>
</evidence>
<evidence type="ECO:0000256" key="1">
    <source>
        <dbReference type="ARBA" id="ARBA00010835"/>
    </source>
</evidence>
<protein>
    <submittedName>
        <fullName evidence="4">Peptide chain release factor</fullName>
    </submittedName>
</protein>
<dbReference type="Proteomes" id="UP001144297">
    <property type="component" value="Unassembled WGS sequence"/>
</dbReference>
<evidence type="ECO:0000313" key="4">
    <source>
        <dbReference type="EMBL" id="GLI53082.1"/>
    </source>
</evidence>
<name>A0A9W6GG40_9BACT</name>
<dbReference type="InterPro" id="IPR052405">
    <property type="entry name" value="Mito_Transl_Release_Factor"/>
</dbReference>
<gene>
    <name evidence="4" type="ORF">TISLANDTSLP1_07750</name>
</gene>
<reference evidence="4" key="1">
    <citation type="submission" date="2022-12" db="EMBL/GenBank/DDBJ databases">
        <title>Reference genome sequencing for broad-spectrum identification of bacterial and archaeal isolates by mass spectrometry.</title>
        <authorList>
            <person name="Sekiguchi Y."/>
            <person name="Tourlousse D.M."/>
        </authorList>
    </citation>
    <scope>NUCLEOTIDE SEQUENCE</scope>
    <source>
        <strain evidence="4">TSL-P1</strain>
    </source>
</reference>